<dbReference type="RefSeq" id="WP_135261225.1">
    <property type="nucleotide sequence ID" value="NZ_SMLM01000001.1"/>
</dbReference>
<protein>
    <submittedName>
        <fullName evidence="1">DUF2817 domain-containing protein</fullName>
    </submittedName>
</protein>
<name>A0A4Z0C2R5_9BURK</name>
<reference evidence="1 2" key="1">
    <citation type="submission" date="2019-03" db="EMBL/GenBank/DDBJ databases">
        <title>Ramlibacter henchirensis DSM 14656, whole genome shotgun sequence.</title>
        <authorList>
            <person name="Zhang X."/>
            <person name="Feng G."/>
            <person name="Zhu H."/>
        </authorList>
    </citation>
    <scope>NUCLEOTIDE SEQUENCE [LARGE SCALE GENOMIC DNA]</scope>
    <source>
        <strain evidence="1 2">DSM 14656</strain>
    </source>
</reference>
<evidence type="ECO:0000313" key="2">
    <source>
        <dbReference type="Proteomes" id="UP000298180"/>
    </source>
</evidence>
<dbReference type="SUPFAM" id="SSF53187">
    <property type="entry name" value="Zn-dependent exopeptidases"/>
    <property type="match status" value="1"/>
</dbReference>
<dbReference type="Gene3D" id="3.40.630.10">
    <property type="entry name" value="Zn peptidases"/>
    <property type="match status" value="1"/>
</dbReference>
<dbReference type="EMBL" id="SMLM01000001">
    <property type="protein sequence ID" value="TFZ05144.1"/>
    <property type="molecule type" value="Genomic_DNA"/>
</dbReference>
<dbReference type="CDD" id="cd06233">
    <property type="entry name" value="M14-like"/>
    <property type="match status" value="1"/>
</dbReference>
<comment type="caution">
    <text evidence="1">The sequence shown here is derived from an EMBL/GenBank/DDBJ whole genome shotgun (WGS) entry which is preliminary data.</text>
</comment>
<dbReference type="Proteomes" id="UP000298180">
    <property type="component" value="Unassembled WGS sequence"/>
</dbReference>
<dbReference type="OrthoDB" id="4014363at2"/>
<dbReference type="InterPro" id="IPR021259">
    <property type="entry name" value="DUF2817"/>
</dbReference>
<sequence length="364" mass="40460">MTLDDCFSHSYGEARRKFIDAAGGAGLLVESKRHPERGREGEDLAMDVAREGDPSASKVLILSSACHGVEGFCGSGVQVAALQDREWREHARRKGVAVLYIHALNPYGFSHIRRTTQENVDLNRNFHDFSKPLPQNAGYRELHDLLFPREWPPSKENDEALAAWVAKNGQMAYQAAISSGQHEYPRGMYYGGDSPTWSNRTLREVLRTHGRRAGRIAWIDFHTGLGPSGLGERIFAGPDDPVQVARARSWWDGGGKTPVTSIYDGSSTSAKLTGMMWASAIEECPQAQYTGIALEYGTQPLLQVLHALRAEHWLEQHPEAPPQLAAQIKQQMLDAFYTDTPEWKRRIVEQAREAMVQAVDGLAG</sequence>
<evidence type="ECO:0000313" key="1">
    <source>
        <dbReference type="EMBL" id="TFZ05144.1"/>
    </source>
</evidence>
<gene>
    <name evidence="1" type="ORF">EZ313_00220</name>
</gene>
<keyword evidence="2" id="KW-1185">Reference proteome</keyword>
<organism evidence="1 2">
    <name type="scientific">Ramlibacter henchirensis</name>
    <dbReference type="NCBI Taxonomy" id="204072"/>
    <lineage>
        <taxon>Bacteria</taxon>
        <taxon>Pseudomonadati</taxon>
        <taxon>Pseudomonadota</taxon>
        <taxon>Betaproteobacteria</taxon>
        <taxon>Burkholderiales</taxon>
        <taxon>Comamonadaceae</taxon>
        <taxon>Ramlibacter</taxon>
    </lineage>
</organism>
<accession>A0A4Z0C2R5</accession>
<dbReference type="AlphaFoldDB" id="A0A4Z0C2R5"/>
<proteinExistence type="predicted"/>
<dbReference type="Pfam" id="PF10994">
    <property type="entry name" value="DUF2817"/>
    <property type="match status" value="1"/>
</dbReference>